<name>A0A6A6A5F8_9PLEO</name>
<feature type="region of interest" description="Disordered" evidence="1">
    <location>
        <begin position="77"/>
        <end position="141"/>
    </location>
</feature>
<evidence type="ECO:0000313" key="2">
    <source>
        <dbReference type="EMBL" id="KAF2126137.1"/>
    </source>
</evidence>
<reference evidence="2" key="1">
    <citation type="journal article" date="2020" name="Stud. Mycol.">
        <title>101 Dothideomycetes genomes: a test case for predicting lifestyles and emergence of pathogens.</title>
        <authorList>
            <person name="Haridas S."/>
            <person name="Albert R."/>
            <person name="Binder M."/>
            <person name="Bloem J."/>
            <person name="Labutti K."/>
            <person name="Salamov A."/>
            <person name="Andreopoulos B."/>
            <person name="Baker S."/>
            <person name="Barry K."/>
            <person name="Bills G."/>
            <person name="Bluhm B."/>
            <person name="Cannon C."/>
            <person name="Castanera R."/>
            <person name="Culley D."/>
            <person name="Daum C."/>
            <person name="Ezra D."/>
            <person name="Gonzalez J."/>
            <person name="Henrissat B."/>
            <person name="Kuo A."/>
            <person name="Liang C."/>
            <person name="Lipzen A."/>
            <person name="Lutzoni F."/>
            <person name="Magnuson J."/>
            <person name="Mondo S."/>
            <person name="Nolan M."/>
            <person name="Ohm R."/>
            <person name="Pangilinan J."/>
            <person name="Park H.-J."/>
            <person name="Ramirez L."/>
            <person name="Alfaro M."/>
            <person name="Sun H."/>
            <person name="Tritt A."/>
            <person name="Yoshinaga Y."/>
            <person name="Zwiers L.-H."/>
            <person name="Turgeon B."/>
            <person name="Goodwin S."/>
            <person name="Spatafora J."/>
            <person name="Crous P."/>
            <person name="Grigoriev I."/>
        </authorList>
    </citation>
    <scope>NUCLEOTIDE SEQUENCE</scope>
    <source>
        <strain evidence="2">CBS 119687</strain>
    </source>
</reference>
<dbReference type="RefSeq" id="XP_033520529.1">
    <property type="nucleotide sequence ID" value="XM_033670790.1"/>
</dbReference>
<dbReference type="Proteomes" id="UP000799771">
    <property type="component" value="Unassembled WGS sequence"/>
</dbReference>
<dbReference type="GeneID" id="54411222"/>
<feature type="compositionally biased region" description="Polar residues" evidence="1">
    <location>
        <begin position="79"/>
        <end position="104"/>
    </location>
</feature>
<proteinExistence type="predicted"/>
<organism evidence="2 3">
    <name type="scientific">Dothidotthia symphoricarpi CBS 119687</name>
    <dbReference type="NCBI Taxonomy" id="1392245"/>
    <lineage>
        <taxon>Eukaryota</taxon>
        <taxon>Fungi</taxon>
        <taxon>Dikarya</taxon>
        <taxon>Ascomycota</taxon>
        <taxon>Pezizomycotina</taxon>
        <taxon>Dothideomycetes</taxon>
        <taxon>Pleosporomycetidae</taxon>
        <taxon>Pleosporales</taxon>
        <taxon>Dothidotthiaceae</taxon>
        <taxon>Dothidotthia</taxon>
    </lineage>
</organism>
<evidence type="ECO:0000256" key="1">
    <source>
        <dbReference type="SAM" id="MobiDB-lite"/>
    </source>
</evidence>
<feature type="compositionally biased region" description="Polar residues" evidence="1">
    <location>
        <begin position="131"/>
        <end position="141"/>
    </location>
</feature>
<dbReference type="EMBL" id="ML977514">
    <property type="protein sequence ID" value="KAF2126137.1"/>
    <property type="molecule type" value="Genomic_DNA"/>
</dbReference>
<keyword evidence="3" id="KW-1185">Reference proteome</keyword>
<protein>
    <submittedName>
        <fullName evidence="2">Uncharacterized protein</fullName>
    </submittedName>
</protein>
<gene>
    <name evidence="2" type="ORF">P153DRAFT_388882</name>
</gene>
<accession>A0A6A6A5F8</accession>
<sequence length="171" mass="18879">MLVPLLQSQIDCLRAYSANGAKQVEAALPAGLQVFEHDPQKLVVVYRISIALAQVRRFEISRPSPLNTLPLCRQLPLTHANSPDTRQPSDRYWQQQQDQAPTSHTAHKAPTLPPRRSPATSPNRHLCTPGQAPNRTTAPSTTTAVYVFAPKLRLPSRTSPQTAKISLYADT</sequence>
<dbReference type="AlphaFoldDB" id="A0A6A6A5F8"/>
<evidence type="ECO:0000313" key="3">
    <source>
        <dbReference type="Proteomes" id="UP000799771"/>
    </source>
</evidence>